<evidence type="ECO:0000256" key="1">
    <source>
        <dbReference type="SAM" id="SignalP"/>
    </source>
</evidence>
<feature type="signal peptide" evidence="1">
    <location>
        <begin position="1"/>
        <end position="19"/>
    </location>
</feature>
<reference evidence="2" key="1">
    <citation type="submission" date="2018-01" db="EMBL/GenBank/DDBJ databases">
        <title>An insight into the sialome of Amazonian anophelines.</title>
        <authorList>
            <person name="Ribeiro J.M."/>
            <person name="Scarpassa V."/>
            <person name="Calvo E."/>
        </authorList>
    </citation>
    <scope>NUCLEOTIDE SEQUENCE</scope>
    <source>
        <tissue evidence="2">Salivary glands</tissue>
    </source>
</reference>
<accession>A0A2M3ZED7</accession>
<evidence type="ECO:0000313" key="2">
    <source>
        <dbReference type="EMBL" id="MBW26863.1"/>
    </source>
</evidence>
<dbReference type="EMBL" id="GGFM01006112">
    <property type="protein sequence ID" value="MBW26863.1"/>
    <property type="molecule type" value="Transcribed_RNA"/>
</dbReference>
<keyword evidence="1" id="KW-0732">Signal</keyword>
<protein>
    <submittedName>
        <fullName evidence="2">Putative secreted peptide</fullName>
    </submittedName>
</protein>
<feature type="chain" id="PRO_5014843912" evidence="1">
    <location>
        <begin position="20"/>
        <end position="242"/>
    </location>
</feature>
<name>A0A2M3ZED7_9DIPT</name>
<sequence>MLTVVVVVVVGVVVVLPSARPTVGSVSSNELCSSAAIRSSLWASLIWLANDSTVLNDSSQYTQRVSTIWVPPRAPGSSGRPAASAEVSAERGSGFTNLREALSVPLAPLVAGELEALSGIRFGMGRGRFLGFVSASSSSVETVALSSSLPSSSSPSSPSSSASSSASLSSSLMVRRRRRAASWMVSLEYGMFWLSWCNSSASLEPSPPRTNPLLAAIDVPATERSISSSSFGSPEAATSCWT</sequence>
<dbReference type="AlphaFoldDB" id="A0A2M3ZED7"/>
<proteinExistence type="predicted"/>
<organism evidence="2">
    <name type="scientific">Anopheles braziliensis</name>
    <dbReference type="NCBI Taxonomy" id="58242"/>
    <lineage>
        <taxon>Eukaryota</taxon>
        <taxon>Metazoa</taxon>
        <taxon>Ecdysozoa</taxon>
        <taxon>Arthropoda</taxon>
        <taxon>Hexapoda</taxon>
        <taxon>Insecta</taxon>
        <taxon>Pterygota</taxon>
        <taxon>Neoptera</taxon>
        <taxon>Endopterygota</taxon>
        <taxon>Diptera</taxon>
        <taxon>Nematocera</taxon>
        <taxon>Culicoidea</taxon>
        <taxon>Culicidae</taxon>
        <taxon>Anophelinae</taxon>
        <taxon>Anopheles</taxon>
    </lineage>
</organism>